<dbReference type="GO" id="GO:0005886">
    <property type="term" value="C:plasma membrane"/>
    <property type="evidence" value="ECO:0007669"/>
    <property type="project" value="TreeGrafter"/>
</dbReference>
<dbReference type="GO" id="GO:0005085">
    <property type="term" value="F:guanyl-nucleotide exchange factor activity"/>
    <property type="evidence" value="ECO:0007669"/>
    <property type="project" value="UniProtKB-KW"/>
</dbReference>
<dbReference type="GeneTree" id="ENSGT00940000160483"/>
<gene>
    <name evidence="4" type="primary">RASGRP2</name>
</gene>
<proteinExistence type="predicted"/>
<dbReference type="GO" id="GO:0007265">
    <property type="term" value="P:Ras protein signal transduction"/>
    <property type="evidence" value="ECO:0007669"/>
    <property type="project" value="TreeGrafter"/>
</dbReference>
<dbReference type="Gene3D" id="1.20.870.10">
    <property type="entry name" value="Son of sevenless (SoS) protein Chain: S domain 1"/>
    <property type="match status" value="1"/>
</dbReference>
<accession>A0A452T786</accession>
<sequence>QRGTPAPGRRVSPLLSDPSELDDSGKVRDPQLVRMFLMMHPWYIPSSQLAAKLLHIYPSHDNSNSLQVKTCHLVRYWISAFPAEFDLNPELAEQIKELKALLDQEGNRRHSSLIDIESVCVGRARGLGRALSIPHHLCLINVC</sequence>
<reference evidence="4" key="1">
    <citation type="submission" date="2019-03" db="UniProtKB">
        <authorList>
            <consortium name="Ensembl"/>
        </authorList>
    </citation>
    <scope>IDENTIFICATION</scope>
</reference>
<dbReference type="InterPro" id="IPR008937">
    <property type="entry name" value="Ras-like_GEF"/>
</dbReference>
<dbReference type="CDD" id="cd06224">
    <property type="entry name" value="REM"/>
    <property type="match status" value="1"/>
</dbReference>
<organism evidence="4">
    <name type="scientific">Ursus maritimus</name>
    <name type="common">Polar bear</name>
    <name type="synonym">Thalarctos maritimus</name>
    <dbReference type="NCBI Taxonomy" id="29073"/>
    <lineage>
        <taxon>Eukaryota</taxon>
        <taxon>Metazoa</taxon>
        <taxon>Chordata</taxon>
        <taxon>Craniata</taxon>
        <taxon>Vertebrata</taxon>
        <taxon>Euteleostomi</taxon>
        <taxon>Mammalia</taxon>
        <taxon>Eutheria</taxon>
        <taxon>Laurasiatheria</taxon>
        <taxon>Carnivora</taxon>
        <taxon>Caniformia</taxon>
        <taxon>Ursidae</taxon>
        <taxon>Ursus</taxon>
    </lineage>
</organism>
<evidence type="ECO:0000256" key="2">
    <source>
        <dbReference type="SAM" id="MobiDB-lite"/>
    </source>
</evidence>
<dbReference type="Pfam" id="PF00618">
    <property type="entry name" value="RasGEF_N"/>
    <property type="match status" value="1"/>
</dbReference>
<feature type="region of interest" description="Disordered" evidence="2">
    <location>
        <begin position="1"/>
        <end position="26"/>
    </location>
</feature>
<dbReference type="PANTHER" id="PTHR23113:SF16">
    <property type="entry name" value="RAS GUANYL-RELEASING PROTEIN 2"/>
    <property type="match status" value="1"/>
</dbReference>
<dbReference type="PROSITE" id="PS50212">
    <property type="entry name" value="RASGEF_NTER"/>
    <property type="match status" value="1"/>
</dbReference>
<dbReference type="SMART" id="SM00229">
    <property type="entry name" value="RasGEFN"/>
    <property type="match status" value="1"/>
</dbReference>
<feature type="domain" description="N-terminal Ras-GEF" evidence="3">
    <location>
        <begin position="2"/>
        <end position="121"/>
    </location>
</feature>
<dbReference type="PANTHER" id="PTHR23113">
    <property type="entry name" value="GUANINE NUCLEOTIDE EXCHANGE FACTOR"/>
    <property type="match status" value="1"/>
</dbReference>
<dbReference type="Ensembl" id="ENSUMAT00000004787.1">
    <property type="protein sequence ID" value="ENSUMAP00000003910.1"/>
    <property type="gene ID" value="ENSUMAG00000003204.1"/>
</dbReference>
<name>A0A452T786_URSMA</name>
<evidence type="ECO:0000313" key="4">
    <source>
        <dbReference type="Ensembl" id="ENSUMAP00000003910"/>
    </source>
</evidence>
<keyword evidence="1" id="KW-0344">Guanine-nucleotide releasing factor</keyword>
<evidence type="ECO:0000256" key="1">
    <source>
        <dbReference type="PROSITE-ProRule" id="PRU00135"/>
    </source>
</evidence>
<dbReference type="SUPFAM" id="SSF48366">
    <property type="entry name" value="Ras GEF"/>
    <property type="match status" value="1"/>
</dbReference>
<protein>
    <submittedName>
        <fullName evidence="4">RAS guanyl releasing protein 2</fullName>
    </submittedName>
</protein>
<dbReference type="InterPro" id="IPR023578">
    <property type="entry name" value="Ras_GEF_dom_sf"/>
</dbReference>
<dbReference type="AlphaFoldDB" id="A0A452T786"/>
<dbReference type="InterPro" id="IPR000651">
    <property type="entry name" value="Ras-like_Gua-exchang_fac_N"/>
</dbReference>
<evidence type="ECO:0000259" key="3">
    <source>
        <dbReference type="PROSITE" id="PS50212"/>
    </source>
</evidence>